<dbReference type="Pfam" id="PF03235">
    <property type="entry name" value="GmrSD_N"/>
    <property type="match status" value="1"/>
</dbReference>
<gene>
    <name evidence="2" type="ORF">SHJJP9002_000855</name>
</gene>
<protein>
    <submittedName>
        <fullName evidence="2">DUF262 domain-containing protein</fullName>
    </submittedName>
</protein>
<dbReference type="PANTHER" id="PTHR37292:SF2">
    <property type="entry name" value="DUF262 DOMAIN-CONTAINING PROTEIN"/>
    <property type="match status" value="1"/>
</dbReference>
<dbReference type="RefSeq" id="WP_341636885.1">
    <property type="nucleotide sequence ID" value="NZ_CP133006.1"/>
</dbReference>
<name>A0ABZ2WAL3_9STAP</name>
<proteinExistence type="predicted"/>
<reference evidence="2 3" key="1">
    <citation type="journal article" date="2024" name="ISME J.">
        <title>Staphylococcus epidermidis bacteriocin A37 kills natural competitors with a unique mechanism of action.</title>
        <authorList>
            <person name="Puls J.S."/>
            <person name="Winnerling B."/>
            <person name="Power J.J."/>
            <person name="Kruger A.M."/>
            <person name="Brajtenbach D."/>
            <person name="Johnson M."/>
            <person name="Bilici K."/>
            <person name="Camus L."/>
            <person name="Fliesswasser T."/>
            <person name="Schneider T."/>
            <person name="Sahl H.G."/>
            <person name="Ghosal D."/>
            <person name="Kubitscheck U."/>
            <person name="Heilbronner S."/>
            <person name="Grein F."/>
        </authorList>
    </citation>
    <scope>NUCLEOTIDE SEQUENCE [LARGE SCALE GENOMIC DNA]</scope>
    <source>
        <strain evidence="2 3">SCK7</strain>
    </source>
</reference>
<dbReference type="Proteomes" id="UP001468345">
    <property type="component" value="Chromosome"/>
</dbReference>
<accession>A0ABZ2WAL3</accession>
<evidence type="ECO:0000259" key="1">
    <source>
        <dbReference type="Pfam" id="PF03235"/>
    </source>
</evidence>
<dbReference type="EMBL" id="CP133006">
    <property type="protein sequence ID" value="WZG08953.1"/>
    <property type="molecule type" value="Genomic_DNA"/>
</dbReference>
<feature type="domain" description="GmrSD restriction endonucleases N-terminal" evidence="1">
    <location>
        <begin position="12"/>
        <end position="144"/>
    </location>
</feature>
<evidence type="ECO:0000313" key="3">
    <source>
        <dbReference type="Proteomes" id="UP001468345"/>
    </source>
</evidence>
<keyword evidence="3" id="KW-1185">Reference proteome</keyword>
<dbReference type="InterPro" id="IPR004919">
    <property type="entry name" value="GmrSD_N"/>
</dbReference>
<dbReference type="PANTHER" id="PTHR37292">
    <property type="entry name" value="VNG6097C"/>
    <property type="match status" value="1"/>
</dbReference>
<evidence type="ECO:0000313" key="2">
    <source>
        <dbReference type="EMBL" id="WZG08953.1"/>
    </source>
</evidence>
<sequence>MGYVIESEKVTNFIQDTKIKLPRFQRKGTWKDKQNFELAISIFQGYPVGVVIINKEKKVSWLLDGRQRRNALKEMRENPVKLYEWAKKYLKFRQNFNEHEITGLFHSKVSSYLQAEDKNNEEYEEDIEKEYEDIEESSFDRNDQAIGLKILLEIILMVHEVKNGTSKWEALFDFTEYFNKLKYVKIIEGEKRIDPVSLRSFLLEMSREYQRDNDDVITKDFFINYYLDQIEVSEEKITEFKNAVVNSWEYITNSIKIIDDSEQVFDEARIGVINLTNASPLDAQNIFSRINSGGTILKAEELLSAKPFWNIRYNIINEDYKEEVRNLYKKLGVYWDGTLVRWDAAAILISNIDKKGVFFDIYKEDNKLDIESVTLGFKLISAYFTKGISANHVTQLETSKDIDWDISIKNFENDIKQVTDVLLNDKHFKILKNWNYPLNKMLGNAPTLEFITICYLNWIDKNRPIANSGEGKAFKRDAKILLDKLIYEYSIRRWSGSSDSKVRFDIGNWKDRLKIVPHDDWNDLITEVSEGENKGNNVKVKTLIPIIYYFEVLLERLPEDKNEIHQIDHIFPQEKFKENRNINEAYKDSLSNLIILTKQENNLKGNKPLNEITDPSLKKSISRVSGINESDFDKYSDISNFNKLIEQRLEFFKSVINKNRKTFLSN</sequence>
<organism evidence="2 3">
    <name type="scientific">Staphylococcus casei</name>
    <dbReference type="NCBI Taxonomy" id="201828"/>
    <lineage>
        <taxon>Bacteria</taxon>
        <taxon>Bacillati</taxon>
        <taxon>Bacillota</taxon>
        <taxon>Bacilli</taxon>
        <taxon>Bacillales</taxon>
        <taxon>Staphylococcaceae</taxon>
        <taxon>Staphylococcus</taxon>
    </lineage>
</organism>